<dbReference type="GO" id="GO:0005829">
    <property type="term" value="C:cytosol"/>
    <property type="evidence" value="ECO:0007669"/>
    <property type="project" value="TreeGrafter"/>
</dbReference>
<dbReference type="Proteomes" id="UP000001227">
    <property type="component" value="Chromosome"/>
</dbReference>
<dbReference type="STRING" id="452471.Aasi_0946"/>
<dbReference type="CDD" id="cd03443">
    <property type="entry name" value="PaaI_thioesterase"/>
    <property type="match status" value="1"/>
</dbReference>
<evidence type="ECO:0000259" key="3">
    <source>
        <dbReference type="Pfam" id="PF03061"/>
    </source>
</evidence>
<evidence type="ECO:0000256" key="2">
    <source>
        <dbReference type="ARBA" id="ARBA00022801"/>
    </source>
</evidence>
<dbReference type="Pfam" id="PF03061">
    <property type="entry name" value="4HBT"/>
    <property type="match status" value="1"/>
</dbReference>
<dbReference type="InterPro" id="IPR003736">
    <property type="entry name" value="PAAI_dom"/>
</dbReference>
<dbReference type="RefSeq" id="WP_012473074.1">
    <property type="nucleotide sequence ID" value="NC_010830.1"/>
</dbReference>
<feature type="domain" description="Thioesterase" evidence="3">
    <location>
        <begin position="50"/>
        <end position="128"/>
    </location>
</feature>
<sequence>MLFPQDITLPMLNTISRGTLIEHLGIEYTALNPDALLAKMPVDQRTKQPMGLLHGGASVVLAETVGSMAANLVVDREKYYCVGLEINANHVRKATDGYVYAEAKPLHIGKATHVWQIHVTDEEGQLICTSRHTVAVIEK</sequence>
<dbReference type="eggNOG" id="COG2050">
    <property type="taxonomic scope" value="Bacteria"/>
</dbReference>
<dbReference type="InterPro" id="IPR006683">
    <property type="entry name" value="Thioestr_dom"/>
</dbReference>
<dbReference type="GO" id="GO:0061522">
    <property type="term" value="F:1,4-dihydroxy-2-naphthoyl-CoA thioesterase activity"/>
    <property type="evidence" value="ECO:0007669"/>
    <property type="project" value="TreeGrafter"/>
</dbReference>
<dbReference type="NCBIfam" id="TIGR00369">
    <property type="entry name" value="unchar_dom_1"/>
    <property type="match status" value="1"/>
</dbReference>
<dbReference type="Gene3D" id="3.10.129.10">
    <property type="entry name" value="Hotdog Thioesterase"/>
    <property type="match status" value="1"/>
</dbReference>
<evidence type="ECO:0000256" key="1">
    <source>
        <dbReference type="ARBA" id="ARBA00008324"/>
    </source>
</evidence>
<accession>B3ESV4</accession>
<gene>
    <name evidence="4" type="ordered locus">Aasi_0946</name>
</gene>
<evidence type="ECO:0000313" key="5">
    <source>
        <dbReference type="Proteomes" id="UP000001227"/>
    </source>
</evidence>
<dbReference type="InterPro" id="IPR029069">
    <property type="entry name" value="HotDog_dom_sf"/>
</dbReference>
<keyword evidence="2" id="KW-0378">Hydrolase</keyword>
<dbReference type="AlphaFoldDB" id="B3ESV4"/>
<comment type="similarity">
    <text evidence="1">Belongs to the thioesterase PaaI family.</text>
</comment>
<dbReference type="KEGG" id="aas:Aasi_0946"/>
<evidence type="ECO:0000313" key="4">
    <source>
        <dbReference type="EMBL" id="ACE06306.1"/>
    </source>
</evidence>
<organism evidence="4 5">
    <name type="scientific">Amoebophilus asiaticus (strain 5a2)</name>
    <dbReference type="NCBI Taxonomy" id="452471"/>
    <lineage>
        <taxon>Bacteria</taxon>
        <taxon>Pseudomonadati</taxon>
        <taxon>Bacteroidota</taxon>
        <taxon>Cytophagia</taxon>
        <taxon>Cytophagales</taxon>
        <taxon>Amoebophilaceae</taxon>
        <taxon>Candidatus Amoebophilus</taxon>
    </lineage>
</organism>
<dbReference type="PANTHER" id="PTHR43240:SF5">
    <property type="entry name" value="1,4-DIHYDROXY-2-NAPHTHOYL-COA THIOESTERASE 1"/>
    <property type="match status" value="1"/>
</dbReference>
<dbReference type="HOGENOM" id="CLU_089876_13_1_10"/>
<name>B3ESV4_AMOA5</name>
<dbReference type="SUPFAM" id="SSF54637">
    <property type="entry name" value="Thioesterase/thiol ester dehydrase-isomerase"/>
    <property type="match status" value="1"/>
</dbReference>
<reference evidence="4 5" key="1">
    <citation type="journal article" date="2010" name="J. Bacteriol.">
        <title>The genome of the amoeba symbiont 'Candidatus Amoebophilus asiaticus' reveals common mechanisms for host cell interaction among amoeba-associated bacteria.</title>
        <authorList>
            <person name="Schmitz-Esser S."/>
            <person name="Tischler P."/>
            <person name="Arnold R."/>
            <person name="Montanaro J."/>
            <person name="Wagner M."/>
            <person name="Rattei T."/>
            <person name="Horn M."/>
        </authorList>
    </citation>
    <scope>NUCLEOTIDE SEQUENCE [LARGE SCALE GENOMIC DNA]</scope>
    <source>
        <strain evidence="4 5">5a2</strain>
    </source>
</reference>
<dbReference type="PANTHER" id="PTHR43240">
    <property type="entry name" value="1,4-DIHYDROXY-2-NAPHTHOYL-COA THIOESTERASE 1"/>
    <property type="match status" value="1"/>
</dbReference>
<proteinExistence type="inferred from homology"/>
<keyword evidence="5" id="KW-1185">Reference proteome</keyword>
<protein>
    <recommendedName>
        <fullName evidence="3">Thioesterase domain-containing protein</fullName>
    </recommendedName>
</protein>
<dbReference type="EMBL" id="CP001102">
    <property type="protein sequence ID" value="ACE06306.1"/>
    <property type="molecule type" value="Genomic_DNA"/>
</dbReference>